<evidence type="ECO:0000313" key="1">
    <source>
        <dbReference type="Ensembl" id="ENSOMEP00000013927.1"/>
    </source>
</evidence>
<sequence length="131" mass="15432">MKSSRIKKTCIICPITKSTKLNENVSNKDNEDDLYIGIYKQQYMHIYINGYPEDVGIIIEGVTILQDLHDNAPAFHLLFGLMYVLNLSYPRELRYTLNFARRCSWNLRWRSKLFTKNQQLWVLVTSLVKTV</sequence>
<dbReference type="AlphaFoldDB" id="A0A3B3CA14"/>
<reference evidence="1" key="2">
    <citation type="submission" date="2025-09" db="UniProtKB">
        <authorList>
            <consortium name="Ensembl"/>
        </authorList>
    </citation>
    <scope>IDENTIFICATION</scope>
</reference>
<keyword evidence="2" id="KW-1185">Reference proteome</keyword>
<accession>A0A3B3CA14</accession>
<name>A0A3B3CA14_ORYME</name>
<evidence type="ECO:0000313" key="2">
    <source>
        <dbReference type="Proteomes" id="UP000261560"/>
    </source>
</evidence>
<proteinExistence type="predicted"/>
<dbReference type="Proteomes" id="UP000261560">
    <property type="component" value="Unplaced"/>
</dbReference>
<dbReference type="PaxDb" id="30732-ENSOMEP00000013927"/>
<reference evidence="1" key="1">
    <citation type="submission" date="2025-08" db="UniProtKB">
        <authorList>
            <consortium name="Ensembl"/>
        </authorList>
    </citation>
    <scope>IDENTIFICATION</scope>
</reference>
<protein>
    <submittedName>
        <fullName evidence="1">Uncharacterized protein</fullName>
    </submittedName>
</protein>
<dbReference type="Ensembl" id="ENSOMET00000033337.1">
    <property type="protein sequence ID" value="ENSOMEP00000013927.1"/>
    <property type="gene ID" value="ENSOMEG00000015390.1"/>
</dbReference>
<organism evidence="1 2">
    <name type="scientific">Oryzias melastigma</name>
    <name type="common">Marine medaka</name>
    <dbReference type="NCBI Taxonomy" id="30732"/>
    <lineage>
        <taxon>Eukaryota</taxon>
        <taxon>Metazoa</taxon>
        <taxon>Chordata</taxon>
        <taxon>Craniata</taxon>
        <taxon>Vertebrata</taxon>
        <taxon>Euteleostomi</taxon>
        <taxon>Actinopterygii</taxon>
        <taxon>Neopterygii</taxon>
        <taxon>Teleostei</taxon>
        <taxon>Neoteleostei</taxon>
        <taxon>Acanthomorphata</taxon>
        <taxon>Ovalentaria</taxon>
        <taxon>Atherinomorphae</taxon>
        <taxon>Beloniformes</taxon>
        <taxon>Adrianichthyidae</taxon>
        <taxon>Oryziinae</taxon>
        <taxon>Oryzias</taxon>
    </lineage>
</organism>